<dbReference type="InterPro" id="IPR027417">
    <property type="entry name" value="P-loop_NTPase"/>
</dbReference>
<dbReference type="GO" id="GO:0003678">
    <property type="term" value="F:DNA helicase activity"/>
    <property type="evidence" value="ECO:0007669"/>
    <property type="project" value="InterPro"/>
</dbReference>
<keyword evidence="8" id="KW-0347">Helicase</keyword>
<dbReference type="PATRIC" id="fig|66851.6.peg.74"/>
<evidence type="ECO:0000313" key="9">
    <source>
        <dbReference type="Proteomes" id="UP000077428"/>
    </source>
</evidence>
<dbReference type="GO" id="GO:0005524">
    <property type="term" value="F:ATP binding"/>
    <property type="evidence" value="ECO:0007669"/>
    <property type="project" value="UniProtKB-KW"/>
</dbReference>
<organism evidence="8 9">
    <name type="scientific">Methanobrevibacter oralis</name>
    <dbReference type="NCBI Taxonomy" id="66851"/>
    <lineage>
        <taxon>Archaea</taxon>
        <taxon>Methanobacteriati</taxon>
        <taxon>Methanobacteriota</taxon>
        <taxon>Methanomada group</taxon>
        <taxon>Methanobacteria</taxon>
        <taxon>Methanobacteriales</taxon>
        <taxon>Methanobacteriaceae</taxon>
        <taxon>Methanobrevibacter</taxon>
    </lineage>
</organism>
<comment type="caution">
    <text evidence="8">The sequence shown here is derived from an EMBL/GenBank/DDBJ whole genome shotgun (WGS) entry which is preliminary data.</text>
</comment>
<dbReference type="SMART" id="SM00491">
    <property type="entry name" value="HELICc2"/>
    <property type="match status" value="1"/>
</dbReference>
<dbReference type="Gene3D" id="3.40.50.300">
    <property type="entry name" value="P-loop containing nucleotide triphosphate hydrolases"/>
    <property type="match status" value="2"/>
</dbReference>
<evidence type="ECO:0000259" key="7">
    <source>
        <dbReference type="PROSITE" id="PS51193"/>
    </source>
</evidence>
<keyword evidence="5" id="KW-0067">ATP-binding</keyword>
<evidence type="ECO:0000256" key="4">
    <source>
        <dbReference type="ARBA" id="ARBA00022801"/>
    </source>
</evidence>
<dbReference type="InterPro" id="IPR006935">
    <property type="entry name" value="Helicase/UvrB_N"/>
</dbReference>
<keyword evidence="4" id="KW-0378">Hydrolase</keyword>
<keyword evidence="1" id="KW-0408">Iron</keyword>
<dbReference type="SUPFAM" id="SSF52540">
    <property type="entry name" value="P-loop containing nucleoside triphosphate hydrolases"/>
    <property type="match status" value="1"/>
</dbReference>
<keyword evidence="1" id="KW-0479">Metal-binding</keyword>
<dbReference type="InterPro" id="IPR045028">
    <property type="entry name" value="DinG/Rad3-like"/>
</dbReference>
<dbReference type="InterPro" id="IPR014013">
    <property type="entry name" value="Helic_SF1/SF2_ATP-bd_DinG/Rad3"/>
</dbReference>
<dbReference type="Proteomes" id="UP000077428">
    <property type="component" value="Unassembled WGS sequence"/>
</dbReference>
<dbReference type="GO" id="GO:0016818">
    <property type="term" value="F:hydrolase activity, acting on acid anhydrides, in phosphorus-containing anhydrides"/>
    <property type="evidence" value="ECO:0007669"/>
    <property type="project" value="InterPro"/>
</dbReference>
<evidence type="ECO:0000313" key="8">
    <source>
        <dbReference type="EMBL" id="KZX14287.1"/>
    </source>
</evidence>
<proteinExistence type="predicted"/>
<dbReference type="AlphaFoldDB" id="A0A166CH39"/>
<keyword evidence="3" id="KW-0227">DNA damage</keyword>
<evidence type="ECO:0000256" key="3">
    <source>
        <dbReference type="ARBA" id="ARBA00022763"/>
    </source>
</evidence>
<keyword evidence="6" id="KW-0234">DNA repair</keyword>
<keyword evidence="1" id="KW-0004">4Fe-4S</keyword>
<dbReference type="STRING" id="66851.MBORA_00610"/>
<dbReference type="SMART" id="SM00488">
    <property type="entry name" value="DEXDc2"/>
    <property type="match status" value="1"/>
</dbReference>
<keyword evidence="9" id="KW-1185">Reference proteome</keyword>
<dbReference type="PANTHER" id="PTHR11472:SF34">
    <property type="entry name" value="REGULATOR OF TELOMERE ELONGATION HELICASE 1"/>
    <property type="match status" value="1"/>
</dbReference>
<dbReference type="Pfam" id="PF13307">
    <property type="entry name" value="Helicase_C_2"/>
    <property type="match status" value="1"/>
</dbReference>
<evidence type="ECO:0000256" key="6">
    <source>
        <dbReference type="ARBA" id="ARBA00023204"/>
    </source>
</evidence>
<evidence type="ECO:0000256" key="1">
    <source>
        <dbReference type="ARBA" id="ARBA00022485"/>
    </source>
</evidence>
<dbReference type="PANTHER" id="PTHR11472">
    <property type="entry name" value="DNA REPAIR DEAD HELICASE RAD3/XP-D SUBFAMILY MEMBER"/>
    <property type="match status" value="1"/>
</dbReference>
<dbReference type="Pfam" id="PF04851">
    <property type="entry name" value="ResIII"/>
    <property type="match status" value="1"/>
</dbReference>
<accession>A0A166CH39</accession>
<dbReference type="SMART" id="SM00487">
    <property type="entry name" value="DEXDc"/>
    <property type="match status" value="1"/>
</dbReference>
<keyword evidence="1" id="KW-0411">Iron-sulfur</keyword>
<name>A0A166CH39_METOA</name>
<dbReference type="GO" id="GO:0051539">
    <property type="term" value="F:4 iron, 4 sulfur cluster binding"/>
    <property type="evidence" value="ECO:0007669"/>
    <property type="project" value="UniProtKB-KW"/>
</dbReference>
<dbReference type="InterPro" id="IPR006554">
    <property type="entry name" value="Helicase-like_DEXD_c2"/>
</dbReference>
<evidence type="ECO:0000256" key="5">
    <source>
        <dbReference type="ARBA" id="ARBA00022840"/>
    </source>
</evidence>
<keyword evidence="2" id="KW-0547">Nucleotide-binding</keyword>
<sequence>MNINQNKWKYTTYSDVNPEVKQYFPFSKARKGQLELTSEIRHAIDNGYKFIVLEAGTGTGKSVIAATLALMAENAYILTMTKQLQDQYLNDFKNIGFRLIKGKGNYPCMTYIDEGISESCEFGKCVLQNYNCKYKKNLNNLEDCLKDDCCIYRREKSIALHSDVVITNYSYANLELNNSSDFTKRELMVCDEAHNLETQLMGVLSLELSRKELKEDINFNLSKEVVYNLQIGDYLTWINFIQEITNKYENKKDELEKLVSYDNVSLTKFYKIIKSKIVKFYEFLELIEEYPENWVFDYNKKSMIASFKPITIDNYARKLLFNHCDSCLFMSATILDYEQFAKWLGISKSEIYPIRMKSPFDVSRNPIKTCDVVNLSYTKLKENSPKTIPVIKKILNAHKNDKGIIHTISYDCKDFIMNNLHNSRLIDHNTSNRTRILREFEESDKPLVLVSPSMNEGVDLPGDKCRFQIIYKIPYPNISDKQVMIRKEMDNMWYDYNTVINLIQTYGRGMRSENDYCKTYFIDNRLKDYVIVDDFTYNFIPDFFKKAINIGMDDLSKSIEEHLIALGDDRKVNSIIDNSYEVTTLDDFEKVDLYHDYDTSKSNEAVLEKFELIQAGKDLIFQKRYDEASEYFCCLTKHKYFINDYYPYRQLVIIYEKIKDYKSLEEIIFKFLKSGIYCNNHNYLWFMIKLKRFSEINDNIIQGYEEYFKLNSLKNKYKSNTPVVIAERIKGRSCDELYLLSEKEYDEIQKAYELEEIGRYLERNNEFTKAIEHYLKVIKDLKYYSYTFHKQLCIDFRKIREYNREMEIIEDYFKNPKVSKTDYSDKWFKDRLLSLKKIKKGK</sequence>
<dbReference type="OrthoDB" id="76985at2157"/>
<reference evidence="9" key="1">
    <citation type="journal article" date="2016" name="Genome Announc.">
        <title>Draft Genome Sequences of Methanobrevibacter curvatus DSM11111, Methanobrevibacter cuticularis DSM11139, Methanobrevibacter filiformis DSM11501, and Methanobrevibacter oralis DSM7256.</title>
        <authorList>
            <person name="Poehlein A."/>
            <person name="Seedorf H."/>
        </authorList>
    </citation>
    <scope>NUCLEOTIDE SEQUENCE [LARGE SCALE GENOMIC DNA]</scope>
    <source>
        <strain evidence="9">DSM 7256 / JCM 30027 / ZR</strain>
    </source>
</reference>
<dbReference type="RefSeq" id="WP_063720068.1">
    <property type="nucleotide sequence ID" value="NZ_LT985106.1"/>
</dbReference>
<evidence type="ECO:0000256" key="2">
    <source>
        <dbReference type="ARBA" id="ARBA00022741"/>
    </source>
</evidence>
<dbReference type="EMBL" id="LWMU01000011">
    <property type="protein sequence ID" value="KZX14287.1"/>
    <property type="molecule type" value="Genomic_DNA"/>
</dbReference>
<dbReference type="PROSITE" id="PS51193">
    <property type="entry name" value="HELICASE_ATP_BIND_2"/>
    <property type="match status" value="1"/>
</dbReference>
<dbReference type="InterPro" id="IPR006555">
    <property type="entry name" value="ATP-dep_Helicase_C"/>
</dbReference>
<feature type="domain" description="Helicase ATP-binding" evidence="7">
    <location>
        <begin position="19"/>
        <end position="262"/>
    </location>
</feature>
<protein>
    <submittedName>
        <fullName evidence="8">Bifunctional ATP-dependent DNA helicase/DNA polymerase III subunit epsilon</fullName>
    </submittedName>
</protein>
<dbReference type="GO" id="GO:0003677">
    <property type="term" value="F:DNA binding"/>
    <property type="evidence" value="ECO:0007669"/>
    <property type="project" value="InterPro"/>
</dbReference>
<gene>
    <name evidence="8" type="ORF">MBORA_00610</name>
</gene>
<dbReference type="InterPro" id="IPR014001">
    <property type="entry name" value="Helicase_ATP-bd"/>
</dbReference>
<dbReference type="GO" id="GO:0006281">
    <property type="term" value="P:DNA repair"/>
    <property type="evidence" value="ECO:0007669"/>
    <property type="project" value="UniProtKB-KW"/>
</dbReference>